<evidence type="ECO:0000313" key="2">
    <source>
        <dbReference type="Proteomes" id="UP000182375"/>
    </source>
</evidence>
<accession>A0A1H4XDQ9</accession>
<organism evidence="1 2">
    <name type="scientific">Streptomyces misionensis</name>
    <dbReference type="NCBI Taxonomy" id="67331"/>
    <lineage>
        <taxon>Bacteria</taxon>
        <taxon>Bacillati</taxon>
        <taxon>Actinomycetota</taxon>
        <taxon>Actinomycetes</taxon>
        <taxon>Kitasatosporales</taxon>
        <taxon>Streptomycetaceae</taxon>
        <taxon>Streptomyces</taxon>
    </lineage>
</organism>
<gene>
    <name evidence="1" type="ORF">SAMN04490357_3597</name>
</gene>
<sequence length="397" mass="44668">MSRAVFDSYREIASALTPPAVSQFLAYHDWELEQKQPQVREVWRYRSGSLATAPRVMVPLATDYADFTPRFADALESLGHIHDWDAGQLLEHIIATRADLFFVRLDQEMIDGTIPFQQAEKTLQAVLKLMKSAATTAADPNHPNKGRRPTAVNEFLEEDARLGHTKRGSFVFTVVSRLGEANPQPAHGHEQPAMPFPRQVMETLARGLETTKRLTQSWDEEVFSSPSSLGLSAGLVESLEEMSQSQRLRSLDLSFEWAAAERRPDVGLATITLDRQTIVELPRVREQLIRREDPVRRERLVGLVKSLIREGSTPNGEEAGTAIIVAEVKRRTLRVHVPLTGADHSWAIMAYERQLPFTVTGDLSYERRTWRLSGRIEVDSSFLRHFTGSENSDSGSS</sequence>
<proteinExistence type="predicted"/>
<name>A0A1H4XDQ9_9ACTN</name>
<evidence type="ECO:0000313" key="1">
    <source>
        <dbReference type="EMBL" id="SED03038.1"/>
    </source>
</evidence>
<dbReference type="AlphaFoldDB" id="A0A1H4XDQ9"/>
<reference evidence="1 2" key="1">
    <citation type="submission" date="2016-10" db="EMBL/GenBank/DDBJ databases">
        <authorList>
            <person name="de Groot N.N."/>
        </authorList>
    </citation>
    <scope>NUCLEOTIDE SEQUENCE [LARGE SCALE GENOMIC DNA]</scope>
    <source>
        <strain evidence="1 2">DSM 40306</strain>
    </source>
</reference>
<dbReference type="STRING" id="67331.SAMN04490357_3597"/>
<protein>
    <submittedName>
        <fullName evidence="1">Uncharacterized protein</fullName>
    </submittedName>
</protein>
<dbReference type="Proteomes" id="UP000182375">
    <property type="component" value="Unassembled WGS sequence"/>
</dbReference>
<dbReference type="EMBL" id="FNTD01000004">
    <property type="protein sequence ID" value="SED03038.1"/>
    <property type="molecule type" value="Genomic_DNA"/>
</dbReference>